<keyword evidence="4 7" id="KW-0812">Transmembrane</keyword>
<feature type="transmembrane region" description="Helical" evidence="7">
    <location>
        <begin position="20"/>
        <end position="38"/>
    </location>
</feature>
<evidence type="ECO:0000256" key="3">
    <source>
        <dbReference type="ARBA" id="ARBA00022475"/>
    </source>
</evidence>
<dbReference type="Pfam" id="PF13440">
    <property type="entry name" value="Polysacc_synt_3"/>
    <property type="match status" value="1"/>
</dbReference>
<feature type="transmembrane region" description="Helical" evidence="7">
    <location>
        <begin position="442"/>
        <end position="461"/>
    </location>
</feature>
<dbReference type="PANTHER" id="PTHR30250">
    <property type="entry name" value="PST FAMILY PREDICTED COLANIC ACID TRANSPORTER"/>
    <property type="match status" value="1"/>
</dbReference>
<comment type="caution">
    <text evidence="8">The sequence shown here is derived from an EMBL/GenBank/DDBJ whole genome shotgun (WGS) entry which is preliminary data.</text>
</comment>
<dbReference type="EMBL" id="JAAZQD010000004">
    <property type="protein sequence ID" value="NKZ39661.1"/>
    <property type="molecule type" value="Genomic_DNA"/>
</dbReference>
<dbReference type="GO" id="GO:0005886">
    <property type="term" value="C:plasma membrane"/>
    <property type="evidence" value="ECO:0007669"/>
    <property type="project" value="UniProtKB-SubCell"/>
</dbReference>
<keyword evidence="3" id="KW-1003">Cell membrane</keyword>
<feature type="transmembrane region" description="Helical" evidence="7">
    <location>
        <begin position="112"/>
        <end position="136"/>
    </location>
</feature>
<feature type="transmembrane region" description="Helical" evidence="7">
    <location>
        <begin position="80"/>
        <end position="100"/>
    </location>
</feature>
<dbReference type="PANTHER" id="PTHR30250:SF10">
    <property type="entry name" value="LIPOPOLYSACCHARIDE BIOSYNTHESIS PROTEIN WZXC"/>
    <property type="match status" value="1"/>
</dbReference>
<evidence type="ECO:0000256" key="7">
    <source>
        <dbReference type="SAM" id="Phobius"/>
    </source>
</evidence>
<feature type="transmembrane region" description="Helical" evidence="7">
    <location>
        <begin position="319"/>
        <end position="338"/>
    </location>
</feature>
<evidence type="ECO:0000256" key="2">
    <source>
        <dbReference type="ARBA" id="ARBA00007430"/>
    </source>
</evidence>
<dbReference type="RefSeq" id="WP_168609593.1">
    <property type="nucleotide sequence ID" value="NZ_JAAZQD010000004.1"/>
</dbReference>
<evidence type="ECO:0000256" key="5">
    <source>
        <dbReference type="ARBA" id="ARBA00022989"/>
    </source>
</evidence>
<dbReference type="Proteomes" id="UP000541636">
    <property type="component" value="Unassembled WGS sequence"/>
</dbReference>
<evidence type="ECO:0000313" key="8">
    <source>
        <dbReference type="EMBL" id="NKZ39661.1"/>
    </source>
</evidence>
<dbReference type="InterPro" id="IPR050833">
    <property type="entry name" value="Poly_Biosynth_Transport"/>
</dbReference>
<proteinExistence type="inferred from homology"/>
<protein>
    <submittedName>
        <fullName evidence="8">Lipopolysaccharide biosynthesis protein</fullName>
    </submittedName>
</protein>
<evidence type="ECO:0000256" key="1">
    <source>
        <dbReference type="ARBA" id="ARBA00004651"/>
    </source>
</evidence>
<evidence type="ECO:0000256" key="6">
    <source>
        <dbReference type="ARBA" id="ARBA00023136"/>
    </source>
</evidence>
<feature type="transmembrane region" description="Helical" evidence="7">
    <location>
        <begin position="289"/>
        <end position="307"/>
    </location>
</feature>
<sequence>MAELEQRATHATWWSALEILARYGMQLCVMIVLARVLSPADFGLIAMLLVFTSIGALLVDSGFGTALIQRRDITLDDETTVFTFAITSAWILALVLWFTAPAIADFYRQPKLVSLTHLMVFLLPLGALAAVPDALLTRRLDFASRARAEVFASFIAGAAAIALAMAGFGVWSMAWQAVIALGLRAVLLARYARWIPQGRFTRTAFRKLFGFGGYMLLARLLDMAYVRLQALLLGRFFDASTLGYYTLAQNTEQAPSSFIGSLLNRVGLPVFSEVAEKPKQLRDALRQSLRVSSFLFMPCMIGLALIARPLIELVYGTRWVNAAPILSLLALASALWPLHVLNLAALAASGRSDLLFRQEAIKKLFAIGMVTAASPFGPLAVAGAVLASSLLSAFINTWYIRRLLDYGLLKQLSDQGRTIAGCIVSAIAGSLLLHYLPSTPWIVSGTILIAGLLYLIVARWLNNPAWKAMLRILDNLRHHTSPHAHE</sequence>
<accession>A0A846ZQG9</accession>
<feature type="transmembrane region" description="Helical" evidence="7">
    <location>
        <begin position="148"/>
        <end position="168"/>
    </location>
</feature>
<feature type="transmembrane region" description="Helical" evidence="7">
    <location>
        <begin position="44"/>
        <end position="68"/>
    </location>
</feature>
<gene>
    <name evidence="8" type="ORF">HF690_11940</name>
</gene>
<dbReference type="CDD" id="cd13127">
    <property type="entry name" value="MATE_tuaB_like"/>
    <property type="match status" value="1"/>
</dbReference>
<comment type="subcellular location">
    <subcellularLocation>
        <location evidence="1">Cell membrane</location>
        <topology evidence="1">Multi-pass membrane protein</topology>
    </subcellularLocation>
</comment>
<feature type="transmembrane region" description="Helical" evidence="7">
    <location>
        <begin position="174"/>
        <end position="192"/>
    </location>
</feature>
<reference evidence="8 9" key="1">
    <citation type="journal article" date="2017" name="Int. J. Syst. Evol. Microbiol.">
        <title>Oleiagrimonas citrea sp. nov., a marine bacterium isolated from tidal flat sediment and emended description of the genus Oleiagrimonas Fang et al. 2015 and Oleiagrimonas soli.</title>
        <authorList>
            <person name="Yang S.H."/>
            <person name="Seo H.S."/>
            <person name="Seong C.N."/>
            <person name="Kwon K.K."/>
        </authorList>
    </citation>
    <scope>NUCLEOTIDE SEQUENCE [LARGE SCALE GENOMIC DNA]</scope>
    <source>
        <strain evidence="8 9">MEBiC09124</strain>
    </source>
</reference>
<evidence type="ECO:0000313" key="9">
    <source>
        <dbReference type="Proteomes" id="UP000541636"/>
    </source>
</evidence>
<keyword evidence="6 7" id="KW-0472">Membrane</keyword>
<name>A0A846ZQG9_9GAMM</name>
<dbReference type="AlphaFoldDB" id="A0A846ZQG9"/>
<keyword evidence="5 7" id="KW-1133">Transmembrane helix</keyword>
<evidence type="ECO:0000256" key="4">
    <source>
        <dbReference type="ARBA" id="ARBA00022692"/>
    </source>
</evidence>
<comment type="similarity">
    <text evidence="2">Belongs to the polysaccharide synthase family.</text>
</comment>
<organism evidence="8 9">
    <name type="scientific">Oleiagrimonas citrea</name>
    <dbReference type="NCBI Taxonomy" id="1665687"/>
    <lineage>
        <taxon>Bacteria</taxon>
        <taxon>Pseudomonadati</taxon>
        <taxon>Pseudomonadota</taxon>
        <taxon>Gammaproteobacteria</taxon>
        <taxon>Lysobacterales</taxon>
        <taxon>Rhodanobacteraceae</taxon>
        <taxon>Oleiagrimonas</taxon>
    </lineage>
</organism>
<keyword evidence="9" id="KW-1185">Reference proteome</keyword>